<sequence length="35" mass="4003">MLFVLMPLINKLDELILPLTFKLYEAALVVPIAIF</sequence>
<reference evidence="1" key="1">
    <citation type="journal article" date="2020" name="Nature">
        <title>Giant virus diversity and host interactions through global metagenomics.</title>
        <authorList>
            <person name="Schulz F."/>
            <person name="Roux S."/>
            <person name="Paez-Espino D."/>
            <person name="Jungbluth S."/>
            <person name="Walsh D.A."/>
            <person name="Denef V.J."/>
            <person name="McMahon K.D."/>
            <person name="Konstantinidis K.T."/>
            <person name="Eloe-Fadrosh E.A."/>
            <person name="Kyrpides N.C."/>
            <person name="Woyke T."/>
        </authorList>
    </citation>
    <scope>NUCLEOTIDE SEQUENCE</scope>
    <source>
        <strain evidence="1">GVMAG-M-3300023174-30</strain>
    </source>
</reference>
<dbReference type="EMBL" id="MN739644">
    <property type="protein sequence ID" value="QHT17799.1"/>
    <property type="molecule type" value="Genomic_DNA"/>
</dbReference>
<dbReference type="AlphaFoldDB" id="A0A6C0DPK5"/>
<proteinExistence type="predicted"/>
<protein>
    <submittedName>
        <fullName evidence="1">Uncharacterized protein</fullName>
    </submittedName>
</protein>
<organism evidence="1">
    <name type="scientific">viral metagenome</name>
    <dbReference type="NCBI Taxonomy" id="1070528"/>
    <lineage>
        <taxon>unclassified sequences</taxon>
        <taxon>metagenomes</taxon>
        <taxon>organismal metagenomes</taxon>
    </lineage>
</organism>
<evidence type="ECO:0000313" key="1">
    <source>
        <dbReference type="EMBL" id="QHT17799.1"/>
    </source>
</evidence>
<accession>A0A6C0DPK5</accession>
<name>A0A6C0DPK5_9ZZZZ</name>